<feature type="region of interest" description="Disordered" evidence="1">
    <location>
        <begin position="18"/>
        <end position="47"/>
    </location>
</feature>
<organism evidence="3 4">
    <name type="scientific">Myxococcus xanthus</name>
    <dbReference type="NCBI Taxonomy" id="34"/>
    <lineage>
        <taxon>Bacteria</taxon>
        <taxon>Pseudomonadati</taxon>
        <taxon>Myxococcota</taxon>
        <taxon>Myxococcia</taxon>
        <taxon>Myxococcales</taxon>
        <taxon>Cystobacterineae</taxon>
        <taxon>Myxococcaceae</taxon>
        <taxon>Myxococcus</taxon>
    </lineage>
</organism>
<evidence type="ECO:0000313" key="4">
    <source>
        <dbReference type="Proteomes" id="UP000533080"/>
    </source>
</evidence>
<gene>
    <name evidence="3" type="ORF">HNV28_10270</name>
</gene>
<dbReference type="EMBL" id="JABFNT010000026">
    <property type="protein sequence ID" value="NOJ78725.1"/>
    <property type="molecule type" value="Genomic_DNA"/>
</dbReference>
<evidence type="ECO:0000313" key="3">
    <source>
        <dbReference type="EMBL" id="NOJ78725.1"/>
    </source>
</evidence>
<evidence type="ECO:0008006" key="5">
    <source>
        <dbReference type="Google" id="ProtNLM"/>
    </source>
</evidence>
<feature type="chain" id="PRO_5031424119" description="Lipoprotein" evidence="2">
    <location>
        <begin position="16"/>
        <end position="425"/>
    </location>
</feature>
<feature type="compositionally biased region" description="Low complexity" evidence="1">
    <location>
        <begin position="24"/>
        <end position="34"/>
    </location>
</feature>
<evidence type="ECO:0000256" key="2">
    <source>
        <dbReference type="SAM" id="SignalP"/>
    </source>
</evidence>
<feature type="region of interest" description="Disordered" evidence="1">
    <location>
        <begin position="292"/>
        <end position="323"/>
    </location>
</feature>
<comment type="caution">
    <text evidence="3">The sequence shown here is derived from an EMBL/GenBank/DDBJ whole genome shotgun (WGS) entry which is preliminary data.</text>
</comment>
<evidence type="ECO:0000256" key="1">
    <source>
        <dbReference type="SAM" id="MobiDB-lite"/>
    </source>
</evidence>
<proteinExistence type="predicted"/>
<name>A0A7Y4IH35_MYXXA</name>
<accession>A0A7Y4IH35</accession>
<feature type="signal peptide" evidence="2">
    <location>
        <begin position="1"/>
        <end position="15"/>
    </location>
</feature>
<protein>
    <recommendedName>
        <fullName evidence="5">Lipoprotein</fullName>
    </recommendedName>
</protein>
<keyword evidence="2" id="KW-0732">Signal</keyword>
<feature type="compositionally biased region" description="Basic and acidic residues" evidence="1">
    <location>
        <begin position="292"/>
        <end position="316"/>
    </location>
</feature>
<dbReference type="AlphaFoldDB" id="A0A7Y4IH35"/>
<dbReference type="Proteomes" id="UP000533080">
    <property type="component" value="Unassembled WGS sequence"/>
</dbReference>
<reference evidence="3 4" key="1">
    <citation type="submission" date="2020-05" db="EMBL/GenBank/DDBJ databases">
        <authorList>
            <person name="Whitworth D."/>
        </authorList>
    </citation>
    <scope>NUCLEOTIDE SEQUENCE [LARGE SCALE GENOMIC DNA]</scope>
    <source>
        <strain evidence="3 4">AM005</strain>
    </source>
</reference>
<sequence>MRRLALLLCFSSACAGPSVTTVRPEPSVPQAPAAPARPPPTPSGPLARELAPLPRQRVTSTEGIFTAEVEAVAAPKLTRHEGSTRLEVPLGTEAPLSCFVYERPIDAAGAVLAVAKAVQGNKGVTVRSLTPTDVSVVASAPVMFVDVDYEVATSGDSVGVGRLKLMVSASPELPLLCAHDEPGYARTFQRITTGLASTLQVPGHPRAPAPMAELRVLKLDDRLAGFDWRIGRNLEAGAQRTEASLSLLLPGASNGPRAEDRTVTTITDDAGELLEQRHAHSENGNLTLQVTLRRERPPKSPPRETPSRVYRYEGRQGTRPLKGTFTSKRGLATEAMVRMGVREGLLTGEASEVFFDVYRPAELLSGPTEVVLRRTPSAGPRALTVIMGATREEARANASGAFEWTERTLPEGRLTSELVHDSPPP</sequence>